<gene>
    <name evidence="1" type="ORF">GCM10023185_42170</name>
</gene>
<comment type="caution">
    <text evidence="1">The sequence shown here is derived from an EMBL/GenBank/DDBJ whole genome shotgun (WGS) entry which is preliminary data.</text>
</comment>
<evidence type="ECO:0008006" key="3">
    <source>
        <dbReference type="Google" id="ProtNLM"/>
    </source>
</evidence>
<organism evidence="1 2">
    <name type="scientific">Hymenobacter saemangeumensis</name>
    <dbReference type="NCBI Taxonomy" id="1084522"/>
    <lineage>
        <taxon>Bacteria</taxon>
        <taxon>Pseudomonadati</taxon>
        <taxon>Bacteroidota</taxon>
        <taxon>Cytophagia</taxon>
        <taxon>Cytophagales</taxon>
        <taxon>Hymenobacteraceae</taxon>
        <taxon>Hymenobacter</taxon>
    </lineage>
</organism>
<sequence length="221" mass="24912">MTQEEKEKIEDVVFILNSTANEVEHYVESAKEVFTKNKLAEKSFPRELIPEEKLIQAAFMFIVIRICSFMDEWDDQIGELIAQGIEPERFRKLKKVTKPVSKEIRKFTGLVEMRNLLAHNARIQKQGYANAYRGGYIASLKVPITIPDYMLVSDCLKIMKEILNKAFPECVQLPGDFIAANTGRNLPVGITEAEKSAIIADLIKQVTDNIASYNIAQGGTA</sequence>
<accession>A0ABP8IRL4</accession>
<keyword evidence="2" id="KW-1185">Reference proteome</keyword>
<dbReference type="EMBL" id="BAABGZ010000080">
    <property type="protein sequence ID" value="GAA4368961.1"/>
    <property type="molecule type" value="Genomic_DNA"/>
</dbReference>
<dbReference type="Proteomes" id="UP001501153">
    <property type="component" value="Unassembled WGS sequence"/>
</dbReference>
<dbReference type="RefSeq" id="WP_345238139.1">
    <property type="nucleotide sequence ID" value="NZ_BAABGZ010000080.1"/>
</dbReference>
<evidence type="ECO:0000313" key="1">
    <source>
        <dbReference type="EMBL" id="GAA4368961.1"/>
    </source>
</evidence>
<proteinExistence type="predicted"/>
<evidence type="ECO:0000313" key="2">
    <source>
        <dbReference type="Proteomes" id="UP001501153"/>
    </source>
</evidence>
<reference evidence="2" key="1">
    <citation type="journal article" date="2019" name="Int. J. Syst. Evol. Microbiol.">
        <title>The Global Catalogue of Microorganisms (GCM) 10K type strain sequencing project: providing services to taxonomists for standard genome sequencing and annotation.</title>
        <authorList>
            <consortium name="The Broad Institute Genomics Platform"/>
            <consortium name="The Broad Institute Genome Sequencing Center for Infectious Disease"/>
            <person name="Wu L."/>
            <person name="Ma J."/>
        </authorList>
    </citation>
    <scope>NUCLEOTIDE SEQUENCE [LARGE SCALE GENOMIC DNA]</scope>
    <source>
        <strain evidence="2">JCM 17923</strain>
    </source>
</reference>
<protein>
    <recommendedName>
        <fullName evidence="3">RiboL-PSP-HEPN domain-containing protein</fullName>
    </recommendedName>
</protein>
<name>A0ABP8IRL4_9BACT</name>